<accession>A0ABW5DB70</accession>
<sequence length="249" mass="28938">MKNPEKLTKAHVVPFGVFMVFLILLQLCDSVFGWDHPAAPWYKQDVAQWVYPLQSLVVLVLLIRFWKFYDFNWSVKWSLAGVAFGAIGIGFWLLPTFLYDSWGLTGETDGWMKMLGIAKRDDGFDPGMFENPAAYWTSLTMRFFRAAVIVAFVEEIFWRGFLMRFVMDWEGDYWKQPFGRIHWKNYTIVTGVFMLAHAPIDWPAAFIYGSLTYLLCVWSKNLGACIVMHAVANFLMGLYIMSYGKYGLW</sequence>
<feature type="transmembrane region" description="Helical" evidence="1">
    <location>
        <begin position="143"/>
        <end position="162"/>
    </location>
</feature>
<evidence type="ECO:0000256" key="1">
    <source>
        <dbReference type="SAM" id="Phobius"/>
    </source>
</evidence>
<feature type="transmembrane region" description="Helical" evidence="1">
    <location>
        <begin position="220"/>
        <end position="241"/>
    </location>
</feature>
<dbReference type="Proteomes" id="UP001597375">
    <property type="component" value="Unassembled WGS sequence"/>
</dbReference>
<protein>
    <submittedName>
        <fullName evidence="3">CAAX prenyl protease-related protein</fullName>
    </submittedName>
</protein>
<organism evidence="3 4">
    <name type="scientific">Luteolibacter algae</name>
    <dbReference type="NCBI Taxonomy" id="454151"/>
    <lineage>
        <taxon>Bacteria</taxon>
        <taxon>Pseudomonadati</taxon>
        <taxon>Verrucomicrobiota</taxon>
        <taxon>Verrucomicrobiia</taxon>
        <taxon>Verrucomicrobiales</taxon>
        <taxon>Verrucomicrobiaceae</taxon>
        <taxon>Luteolibacter</taxon>
    </lineage>
</organism>
<comment type="caution">
    <text evidence="3">The sequence shown here is derived from an EMBL/GenBank/DDBJ whole genome shotgun (WGS) entry which is preliminary data.</text>
</comment>
<evidence type="ECO:0000313" key="4">
    <source>
        <dbReference type="Proteomes" id="UP001597375"/>
    </source>
</evidence>
<dbReference type="Pfam" id="PF02517">
    <property type="entry name" value="Rce1-like"/>
    <property type="match status" value="1"/>
</dbReference>
<name>A0ABW5DB70_9BACT</name>
<evidence type="ECO:0000313" key="3">
    <source>
        <dbReference type="EMBL" id="MFD2256675.1"/>
    </source>
</evidence>
<evidence type="ECO:0000259" key="2">
    <source>
        <dbReference type="Pfam" id="PF02517"/>
    </source>
</evidence>
<keyword evidence="1" id="KW-0812">Transmembrane</keyword>
<keyword evidence="1" id="KW-0472">Membrane</keyword>
<proteinExistence type="predicted"/>
<feature type="transmembrane region" description="Helical" evidence="1">
    <location>
        <begin position="183"/>
        <end position="200"/>
    </location>
</feature>
<keyword evidence="4" id="KW-1185">Reference proteome</keyword>
<feature type="transmembrane region" description="Helical" evidence="1">
    <location>
        <begin position="77"/>
        <end position="94"/>
    </location>
</feature>
<feature type="transmembrane region" description="Helical" evidence="1">
    <location>
        <begin position="12"/>
        <end position="34"/>
    </location>
</feature>
<keyword evidence="3" id="KW-0378">Hydrolase</keyword>
<feature type="domain" description="CAAX prenyl protease 2/Lysostaphin resistance protein A-like" evidence="2">
    <location>
        <begin position="139"/>
        <end position="235"/>
    </location>
</feature>
<dbReference type="InterPro" id="IPR014346">
    <property type="entry name" value="Prenyl_protease-related"/>
</dbReference>
<reference evidence="4" key="1">
    <citation type="journal article" date="2019" name="Int. J. Syst. Evol. Microbiol.">
        <title>The Global Catalogue of Microorganisms (GCM) 10K type strain sequencing project: providing services to taxonomists for standard genome sequencing and annotation.</title>
        <authorList>
            <consortium name="The Broad Institute Genomics Platform"/>
            <consortium name="The Broad Institute Genome Sequencing Center for Infectious Disease"/>
            <person name="Wu L."/>
            <person name="Ma J."/>
        </authorList>
    </citation>
    <scope>NUCLEOTIDE SEQUENCE [LARGE SCALE GENOMIC DNA]</scope>
    <source>
        <strain evidence="4">CGMCC 4.7106</strain>
    </source>
</reference>
<dbReference type="EMBL" id="JBHUIT010000011">
    <property type="protein sequence ID" value="MFD2256675.1"/>
    <property type="molecule type" value="Genomic_DNA"/>
</dbReference>
<feature type="transmembrane region" description="Helical" evidence="1">
    <location>
        <begin position="46"/>
        <end position="65"/>
    </location>
</feature>
<dbReference type="NCBIfam" id="TIGR03008">
    <property type="entry name" value="pepcterm_CAAX"/>
    <property type="match status" value="1"/>
</dbReference>
<gene>
    <name evidence="3" type="ORF">ACFSSA_08305</name>
</gene>
<dbReference type="GO" id="GO:0008233">
    <property type="term" value="F:peptidase activity"/>
    <property type="evidence" value="ECO:0007669"/>
    <property type="project" value="UniProtKB-KW"/>
</dbReference>
<dbReference type="GO" id="GO:0006508">
    <property type="term" value="P:proteolysis"/>
    <property type="evidence" value="ECO:0007669"/>
    <property type="project" value="UniProtKB-KW"/>
</dbReference>
<keyword evidence="3" id="KW-0645">Protease</keyword>
<keyword evidence="1" id="KW-1133">Transmembrane helix</keyword>
<dbReference type="InterPro" id="IPR003675">
    <property type="entry name" value="Rce1/LyrA-like_dom"/>
</dbReference>